<evidence type="ECO:0000313" key="2">
    <source>
        <dbReference type="EMBL" id="THU51997.1"/>
    </source>
</evidence>
<dbReference type="Proteomes" id="UP000317650">
    <property type="component" value="Chromosome 6"/>
</dbReference>
<feature type="compositionally biased region" description="Low complexity" evidence="1">
    <location>
        <begin position="344"/>
        <end position="354"/>
    </location>
</feature>
<protein>
    <submittedName>
        <fullName evidence="2">Uncharacterized protein</fullName>
    </submittedName>
</protein>
<accession>A0A4S8ITB2</accession>
<dbReference type="PANTHER" id="PTHR34285">
    <property type="entry name" value="OS08G0510800 PROTEIN"/>
    <property type="match status" value="1"/>
</dbReference>
<sequence>MKASIKFREDRAPLVRAKVPVGVLGLPFVSGVTAAASRGGDEDARELRLDLSTAFRAGPSVRLSYRPNDTINPFSLVLKIGVGALGSPSAGSPLSMAAEFGLLGSRPTFSLLLKPRIGDFSFRKSVSAAVPATATDASNAVAVTVAPVGDGHSIGAPIEFRSDNGIHPGRKYCSFPVDVSAFAVGSGGGIDGLLSGYEISAKSVLPLQNRTTVRFKWGLKVPPELRASFDDPTAGISPNKLPLLVMNKISIERSTDDKKAKEKNPCGITDVNDACVSVKREVEALQVECGLLRSSVDGLRAETGSRKYAPVASPVVRKRDCRSDGKSLQNTGKSEGTTDELMQPSTASPAATAP</sequence>
<name>A0A4S8ITB2_MUSBA</name>
<evidence type="ECO:0000256" key="1">
    <source>
        <dbReference type="SAM" id="MobiDB-lite"/>
    </source>
</evidence>
<comment type="caution">
    <text evidence="2">The sequence shown here is derived from an EMBL/GenBank/DDBJ whole genome shotgun (WGS) entry which is preliminary data.</text>
</comment>
<reference evidence="2 3" key="1">
    <citation type="journal article" date="2019" name="Nat. Plants">
        <title>Genome sequencing of Musa balbisiana reveals subgenome evolution and function divergence in polyploid bananas.</title>
        <authorList>
            <person name="Yao X."/>
        </authorList>
    </citation>
    <scope>NUCLEOTIDE SEQUENCE [LARGE SCALE GENOMIC DNA]</scope>
    <source>
        <strain evidence="3">cv. DH-PKW</strain>
        <tissue evidence="2">Leaves</tissue>
    </source>
</reference>
<dbReference type="STRING" id="52838.A0A4S8ITB2"/>
<organism evidence="2 3">
    <name type="scientific">Musa balbisiana</name>
    <name type="common">Banana</name>
    <dbReference type="NCBI Taxonomy" id="52838"/>
    <lineage>
        <taxon>Eukaryota</taxon>
        <taxon>Viridiplantae</taxon>
        <taxon>Streptophyta</taxon>
        <taxon>Embryophyta</taxon>
        <taxon>Tracheophyta</taxon>
        <taxon>Spermatophyta</taxon>
        <taxon>Magnoliopsida</taxon>
        <taxon>Liliopsida</taxon>
        <taxon>Zingiberales</taxon>
        <taxon>Musaceae</taxon>
        <taxon>Musa</taxon>
    </lineage>
</organism>
<proteinExistence type="predicted"/>
<gene>
    <name evidence="2" type="ORF">C4D60_Mb06t36960</name>
</gene>
<dbReference type="EMBL" id="PYDT01000009">
    <property type="protein sequence ID" value="THU51997.1"/>
    <property type="molecule type" value="Genomic_DNA"/>
</dbReference>
<keyword evidence="3" id="KW-1185">Reference proteome</keyword>
<feature type="compositionally biased region" description="Polar residues" evidence="1">
    <location>
        <begin position="326"/>
        <end position="335"/>
    </location>
</feature>
<dbReference type="PANTHER" id="PTHR34285:SF3">
    <property type="entry name" value="OS08G0510800 PROTEIN"/>
    <property type="match status" value="1"/>
</dbReference>
<feature type="region of interest" description="Disordered" evidence="1">
    <location>
        <begin position="304"/>
        <end position="354"/>
    </location>
</feature>
<evidence type="ECO:0000313" key="3">
    <source>
        <dbReference type="Proteomes" id="UP000317650"/>
    </source>
</evidence>
<dbReference type="AlphaFoldDB" id="A0A4S8ITB2"/>